<feature type="region of interest" description="Disordered" evidence="1">
    <location>
        <begin position="579"/>
        <end position="617"/>
    </location>
</feature>
<feature type="compositionally biased region" description="Polar residues" evidence="1">
    <location>
        <begin position="296"/>
        <end position="312"/>
    </location>
</feature>
<feature type="compositionally biased region" description="Basic residues" evidence="1">
    <location>
        <begin position="1270"/>
        <end position="1280"/>
    </location>
</feature>
<keyword evidence="3" id="KW-1185">Reference proteome</keyword>
<proteinExistence type="predicted"/>
<feature type="compositionally biased region" description="Basic and acidic residues" evidence="1">
    <location>
        <begin position="1105"/>
        <end position="1118"/>
    </location>
</feature>
<organism evidence="2 3">
    <name type="scientific">Lunasporangiospora selenospora</name>
    <dbReference type="NCBI Taxonomy" id="979761"/>
    <lineage>
        <taxon>Eukaryota</taxon>
        <taxon>Fungi</taxon>
        <taxon>Fungi incertae sedis</taxon>
        <taxon>Mucoromycota</taxon>
        <taxon>Mortierellomycotina</taxon>
        <taxon>Mortierellomycetes</taxon>
        <taxon>Mortierellales</taxon>
        <taxon>Mortierellaceae</taxon>
        <taxon>Lunasporangiospora</taxon>
    </lineage>
</organism>
<feature type="region of interest" description="Disordered" evidence="1">
    <location>
        <begin position="438"/>
        <end position="466"/>
    </location>
</feature>
<evidence type="ECO:0000313" key="3">
    <source>
        <dbReference type="Proteomes" id="UP000780801"/>
    </source>
</evidence>
<accession>A0A9P6FRZ0</accession>
<reference evidence="2" key="1">
    <citation type="journal article" date="2020" name="Fungal Divers.">
        <title>Resolving the Mortierellaceae phylogeny through synthesis of multi-gene phylogenetics and phylogenomics.</title>
        <authorList>
            <person name="Vandepol N."/>
            <person name="Liber J."/>
            <person name="Desiro A."/>
            <person name="Na H."/>
            <person name="Kennedy M."/>
            <person name="Barry K."/>
            <person name="Grigoriev I.V."/>
            <person name="Miller A.N."/>
            <person name="O'Donnell K."/>
            <person name="Stajich J.E."/>
            <person name="Bonito G."/>
        </authorList>
    </citation>
    <scope>NUCLEOTIDE SEQUENCE</scope>
    <source>
        <strain evidence="2">KOD1015</strain>
    </source>
</reference>
<gene>
    <name evidence="2" type="ORF">BGW38_003962</name>
</gene>
<name>A0A9P6FRZ0_9FUNG</name>
<feature type="compositionally biased region" description="Low complexity" evidence="1">
    <location>
        <begin position="1125"/>
        <end position="1138"/>
    </location>
</feature>
<feature type="region of interest" description="Disordered" evidence="1">
    <location>
        <begin position="296"/>
        <end position="336"/>
    </location>
</feature>
<protein>
    <submittedName>
        <fullName evidence="2">Uncharacterized protein</fullName>
    </submittedName>
</protein>
<sequence>KHGQDAGHRVRSYGPAPRDSQTSIPTKTDPAQWDPALPEDPTIPEGLSYTSDNLPPIQHSLDHHPNTGVKGPPTLQAKGATTTTGKRSMHRKYHSLSRSPRAPPTDEYDDDCNNGDYKDNDHDSYNNIKDDNNSQSACLDLYPSTPSRSSNLCTIPCSTPASSPQPHRSPIPTAGASPPSRHSRHVSACYNLPPPPPRLLFEPESDSIAHATWPRSRRSGSFTRPQLGAAVVAHRHGTPGHSRTPSTGVNPDPTSYLMLPTSPRPPTAAITARTTTTAATTTAAVAMRTTLATTTVSSHRYLSASPPKTLTASSKKSRKYPSSPSPSATFSVPSSQEKESNASFSRICSILAHLLTDASSAVGADLEELQKSTWPPPASLLTSVSSSIASSALVSSASSSETEDNSCTVAATPENHRRRHSVRYHAELASAKTNDFFDNHKELYNGPGSGSGQEEDEEIRRQRQQLQQRSYGIVDAKLELWRERVQRQRRPALSRRQSLAEAAAEADASKRTSLYLELQNVEEKERQLQEPDTEYREDQDQYQNLEQNLNPWEAFQEATIRNGGFVPGGLLAMVNDPSKTGKGVQKWQDGDCDPVTGETDDHLPQPPTSPSTTESSQETWLRDWTQALREAAFPGHSGSRPIPIQTLSPSDSQFSLPRRCASFPLRRTDLVQLEQAEVFHQVMEQVDTELDRTVETIDGLTRDLVAVASQQTILQMKLQQSKRRFRRERQCRHSHQRQINMGIPMLNESLLGPALSPKKRKKYGFHKRSTSQIVLPSTLGQERLYDSSDEEDEGDEIFSEDEEELFEMDDMDELGLYGMDNHGESDYFLESEESEDEGDHFSRRESFGMPESTLLDHEHMDLVGLGSFAEGRLASEDEDDQDNDGAVNTFRFSDSSLTLTNRSCRNSATSTLVSLVARMEKEQGPDSATTTISSRLGQHEKQGQEGRILDRRMLKQLLEPVAEGQHDDTLGSLRLTEATVSRLLMELRYLDNEAGNEKDETEIESFSRKVLSGKKDHHPGVIQHVAEIFSHPGTNEFGRTLGLLGCGFEEEKKVKTVEAEVEKVVGKILVEDKTGHDFERDIALASPMTPLPTHVSLSVNRSREQDLGLDSDTSRGVETEPYLTPIPTGSSSSPSFNSTDRPLIRQMQMPTWPRSETLPLSGPSLGEVIVREQGRIPPELVYSAEAVILTMMDLLRMMYWGILFMVGALVVDEHLTSTAGQRVIEIIGRVQGVLLMPSKTKRLGGPGRPRSRNIGDGGSSVHSSESGRGSRMRHRPRRRQLYQGQRGQPAFAKEMDCDQWYGGVESDRMVPKAGTFGRRLSLVGTRARKQAQSRSRQTMFV</sequence>
<dbReference type="OrthoDB" id="2418247at2759"/>
<feature type="region of interest" description="Disordered" evidence="1">
    <location>
        <begin position="395"/>
        <end position="420"/>
    </location>
</feature>
<feature type="compositionally biased region" description="Low complexity" evidence="1">
    <location>
        <begin position="1259"/>
        <end position="1269"/>
    </location>
</feature>
<feature type="region of interest" description="Disordered" evidence="1">
    <location>
        <begin position="1"/>
        <end position="134"/>
    </location>
</feature>
<dbReference type="EMBL" id="JAABOA010002574">
    <property type="protein sequence ID" value="KAF9579681.1"/>
    <property type="molecule type" value="Genomic_DNA"/>
</dbReference>
<evidence type="ECO:0000313" key="2">
    <source>
        <dbReference type="EMBL" id="KAF9579681.1"/>
    </source>
</evidence>
<feature type="region of interest" description="Disordered" evidence="1">
    <location>
        <begin position="921"/>
        <end position="945"/>
    </location>
</feature>
<evidence type="ECO:0000256" key="1">
    <source>
        <dbReference type="SAM" id="MobiDB-lite"/>
    </source>
</evidence>
<comment type="caution">
    <text evidence="2">The sequence shown here is derived from an EMBL/GenBank/DDBJ whole genome shotgun (WGS) entry which is preliminary data.</text>
</comment>
<feature type="region of interest" description="Disordered" evidence="1">
    <location>
        <begin position="1105"/>
        <end position="1138"/>
    </location>
</feature>
<feature type="region of interest" description="Disordered" evidence="1">
    <location>
        <begin position="156"/>
        <end position="185"/>
    </location>
</feature>
<feature type="compositionally biased region" description="Polar residues" evidence="1">
    <location>
        <begin position="156"/>
        <end position="166"/>
    </location>
</feature>
<feature type="compositionally biased region" description="Basic and acidic residues" evidence="1">
    <location>
        <begin position="116"/>
        <end position="132"/>
    </location>
</feature>
<feature type="non-terminal residue" evidence="2">
    <location>
        <position position="1341"/>
    </location>
</feature>
<dbReference type="Proteomes" id="UP000780801">
    <property type="component" value="Unassembled WGS sequence"/>
</dbReference>
<feature type="region of interest" description="Disordered" evidence="1">
    <location>
        <begin position="1238"/>
        <end position="1289"/>
    </location>
</feature>
<feature type="compositionally biased region" description="Polar residues" evidence="1">
    <location>
        <begin position="926"/>
        <end position="936"/>
    </location>
</feature>
<feature type="region of interest" description="Disordered" evidence="1">
    <location>
        <begin position="633"/>
        <end position="653"/>
    </location>
</feature>